<dbReference type="STRING" id="1884381.SAMN05518846_112146"/>
<dbReference type="Pfam" id="PF01266">
    <property type="entry name" value="DAO"/>
    <property type="match status" value="1"/>
</dbReference>
<dbReference type="SUPFAM" id="SSF51905">
    <property type="entry name" value="FAD/NAD(P)-binding domain"/>
    <property type="match status" value="1"/>
</dbReference>
<dbReference type="EMBL" id="FORT01000012">
    <property type="protein sequence ID" value="SFK38465.1"/>
    <property type="molecule type" value="Genomic_DNA"/>
</dbReference>
<accession>A0A1I3Z332</accession>
<dbReference type="PANTHER" id="PTHR13847">
    <property type="entry name" value="SARCOSINE DEHYDROGENASE-RELATED"/>
    <property type="match status" value="1"/>
</dbReference>
<protein>
    <submittedName>
        <fullName evidence="2">Glycine/D-amino acid oxidase</fullName>
    </submittedName>
</protein>
<dbReference type="GO" id="GO:0005737">
    <property type="term" value="C:cytoplasm"/>
    <property type="evidence" value="ECO:0007669"/>
    <property type="project" value="TreeGrafter"/>
</dbReference>
<dbReference type="RefSeq" id="WP_092272371.1">
    <property type="nucleotide sequence ID" value="NZ_FORT01000012.1"/>
</dbReference>
<gene>
    <name evidence="2" type="ORF">SAMN05518846_112146</name>
</gene>
<dbReference type="InterPro" id="IPR036188">
    <property type="entry name" value="FAD/NAD-bd_sf"/>
</dbReference>
<dbReference type="Gene3D" id="3.50.50.60">
    <property type="entry name" value="FAD/NAD(P)-binding domain"/>
    <property type="match status" value="1"/>
</dbReference>
<dbReference type="AlphaFoldDB" id="A0A1I3Z332"/>
<evidence type="ECO:0000313" key="2">
    <source>
        <dbReference type="EMBL" id="SFK38465.1"/>
    </source>
</evidence>
<dbReference type="Proteomes" id="UP000198915">
    <property type="component" value="Unassembled WGS sequence"/>
</dbReference>
<sequence length="413" mass="46102">MNLMTGKLYWPTTLAVPPRYPELSEDLLCDVVIVGGGIAGGLCAHYLMKHDVDVVLIEKGWIGEGSSRANLGMLQFANDKSLTSCLRSFGEERGRRFYQLCRQALDQLEIISRSLTIFPDFQRKDSLYFASQPQDVKSLRTEYENLIQHGFPVSYWGQEEIESHFSFSKPAAIYSKGDAQINPYKLTVGLIADAAAQGMRVYEHTEVVHQKEEAGDMLILTGKGSRIRCKRIVFATGYEAQVLKRNPNAIRSSTSAIVTKPVKSFLGWPKACLIWETARPYIYIRANEEGRIIVGGLDEPNTDPKHREMTVLSKRDLLLDKVQALFPQLSLEVEYYWSAAFASTHDGLPMFGEQENYPNCLFSLGYGGNGTVYSTIGGQIIADLIVKGENADAALFSFDRPKFASSAPKPSHF</sequence>
<reference evidence="3" key="1">
    <citation type="submission" date="2016-10" db="EMBL/GenBank/DDBJ databases">
        <authorList>
            <person name="Varghese N."/>
            <person name="Submissions S."/>
        </authorList>
    </citation>
    <scope>NUCLEOTIDE SEQUENCE [LARGE SCALE GENOMIC DNA]</scope>
    <source>
        <strain evidence="3">OK042</strain>
    </source>
</reference>
<evidence type="ECO:0000313" key="3">
    <source>
        <dbReference type="Proteomes" id="UP000198915"/>
    </source>
</evidence>
<name>A0A1I3Z332_9BACL</name>
<dbReference type="InterPro" id="IPR006076">
    <property type="entry name" value="FAD-dep_OxRdtase"/>
</dbReference>
<keyword evidence="3" id="KW-1185">Reference proteome</keyword>
<organism evidence="2 3">
    <name type="scientific">Brevibacillus centrosporus</name>
    <dbReference type="NCBI Taxonomy" id="54910"/>
    <lineage>
        <taxon>Bacteria</taxon>
        <taxon>Bacillati</taxon>
        <taxon>Bacillota</taxon>
        <taxon>Bacilli</taxon>
        <taxon>Bacillales</taxon>
        <taxon>Paenibacillaceae</taxon>
        <taxon>Brevibacillus</taxon>
    </lineage>
</organism>
<proteinExistence type="predicted"/>
<dbReference type="PANTHER" id="PTHR13847:SF201">
    <property type="entry name" value="PUTATIBE OXIDOREDUCTASE"/>
    <property type="match status" value="1"/>
</dbReference>
<feature type="domain" description="FAD dependent oxidoreductase" evidence="1">
    <location>
        <begin position="30"/>
        <end position="384"/>
    </location>
</feature>
<dbReference type="Gene3D" id="3.30.9.10">
    <property type="entry name" value="D-Amino Acid Oxidase, subunit A, domain 2"/>
    <property type="match status" value="1"/>
</dbReference>
<evidence type="ECO:0000259" key="1">
    <source>
        <dbReference type="Pfam" id="PF01266"/>
    </source>
</evidence>